<name>A0A5S4YG24_9BRAD</name>
<comment type="caution">
    <text evidence="2">The sequence shown here is derived from an EMBL/GenBank/DDBJ whole genome shotgun (WGS) entry which is preliminary data.</text>
</comment>
<keyword evidence="1" id="KW-1133">Transmembrane helix</keyword>
<sequence>MATIAAARKSRLHNALEGLALTATLQSFPTFATAAMLLKLFGNRDLVGDPGVAIFVAVASLAHALLAVAFGPSFPGFFKTIYEPKFFEAHLSLADKITEWRTQPIASLQLVAIVLMLSVMAVVVASVG</sequence>
<keyword evidence="1" id="KW-0812">Transmembrane</keyword>
<dbReference type="Proteomes" id="UP000324797">
    <property type="component" value="Unassembled WGS sequence"/>
</dbReference>
<accession>A0A5S4YG24</accession>
<feature type="transmembrane region" description="Helical" evidence="1">
    <location>
        <begin position="50"/>
        <end position="70"/>
    </location>
</feature>
<dbReference type="EMBL" id="VSTH01000111">
    <property type="protein sequence ID" value="TYO62993.1"/>
    <property type="molecule type" value="Genomic_DNA"/>
</dbReference>
<keyword evidence="3" id="KW-1185">Reference proteome</keyword>
<evidence type="ECO:0000256" key="1">
    <source>
        <dbReference type="SAM" id="Phobius"/>
    </source>
</evidence>
<keyword evidence="1" id="KW-0472">Membrane</keyword>
<reference evidence="2 3" key="1">
    <citation type="submission" date="2019-08" db="EMBL/GenBank/DDBJ databases">
        <title>Bradyrhizobium hipponensis sp. nov., a rhizobium isolated from a Lupinus angustifolius root nodule in Tunisia.</title>
        <authorList>
            <person name="Off K."/>
            <person name="Rejili M."/>
            <person name="Mars M."/>
            <person name="Brachmann A."/>
            <person name="Marin M."/>
        </authorList>
    </citation>
    <scope>NUCLEOTIDE SEQUENCE [LARGE SCALE GENOMIC DNA]</scope>
    <source>
        <strain evidence="3">aSej3</strain>
    </source>
</reference>
<proteinExistence type="predicted"/>
<organism evidence="2 3">
    <name type="scientific">Bradyrhizobium hipponense</name>
    <dbReference type="NCBI Taxonomy" id="2605638"/>
    <lineage>
        <taxon>Bacteria</taxon>
        <taxon>Pseudomonadati</taxon>
        <taxon>Pseudomonadota</taxon>
        <taxon>Alphaproteobacteria</taxon>
        <taxon>Hyphomicrobiales</taxon>
        <taxon>Nitrobacteraceae</taxon>
        <taxon>Bradyrhizobium</taxon>
    </lineage>
</organism>
<dbReference type="RefSeq" id="WP_148743157.1">
    <property type="nucleotide sequence ID" value="NZ_VSTH01000111.1"/>
</dbReference>
<evidence type="ECO:0000313" key="3">
    <source>
        <dbReference type="Proteomes" id="UP000324797"/>
    </source>
</evidence>
<dbReference type="AlphaFoldDB" id="A0A5S4YG24"/>
<protein>
    <submittedName>
        <fullName evidence="2">Uncharacterized protein</fullName>
    </submittedName>
</protein>
<evidence type="ECO:0000313" key="2">
    <source>
        <dbReference type="EMBL" id="TYO62993.1"/>
    </source>
</evidence>
<gene>
    <name evidence="2" type="ORF">FXV83_29765</name>
</gene>
<feature type="transmembrane region" description="Helical" evidence="1">
    <location>
        <begin position="105"/>
        <end position="127"/>
    </location>
</feature>